<dbReference type="EMBL" id="JAZAQF010000094">
    <property type="protein sequence ID" value="MFG3819515.1"/>
    <property type="molecule type" value="Genomic_DNA"/>
</dbReference>
<dbReference type="InterPro" id="IPR023576">
    <property type="entry name" value="UbiE/COQ5_MeTrFase_CS"/>
</dbReference>
<dbReference type="InterPro" id="IPR029063">
    <property type="entry name" value="SAM-dependent_MTases_sf"/>
</dbReference>
<reference evidence="6" key="1">
    <citation type="journal article" date="2024" name="Algal Res.">
        <title>Biochemical, toxicological and genomic investigation of a high-biomass producing Limnothrix strain isolated from Italian shallow drinking water reservoir.</title>
        <authorList>
            <person name="Simonazzi M."/>
            <person name="Shishido T.K."/>
            <person name="Delbaje E."/>
            <person name="Wahlsten M."/>
            <person name="Fewer D.P."/>
            <person name="Sivonen K."/>
            <person name="Pezzolesi L."/>
            <person name="Pistocchi R."/>
        </authorList>
    </citation>
    <scope>NUCLEOTIDE SEQUENCE [LARGE SCALE GENOMIC DNA]</scope>
    <source>
        <strain evidence="6">LRLZ20PSL1</strain>
    </source>
</reference>
<dbReference type="CDD" id="cd02440">
    <property type="entry name" value="AdoMet_MTases"/>
    <property type="match status" value="1"/>
</dbReference>
<dbReference type="PROSITE" id="PS51608">
    <property type="entry name" value="SAM_MT_UBIE"/>
    <property type="match status" value="1"/>
</dbReference>
<keyword evidence="6" id="KW-1185">Reference proteome</keyword>
<dbReference type="SUPFAM" id="SSF53335">
    <property type="entry name" value="S-adenosyl-L-methionine-dependent methyltransferases"/>
    <property type="match status" value="1"/>
</dbReference>
<dbReference type="InterPro" id="IPR032904">
    <property type="entry name" value="MenG"/>
</dbReference>
<sequence>MTASADRVQGIFNRIAPVYDDLNDWLSLGLHRVWKQMTVKWSGAKPGDRALDLCCGSGDLALRLAAAVGPGGQVVGADFSAQMLDRARERPQGFRPLAPIAWVEADALNLPFADQEFDCATVGYGLRNVTDFDQALRELYRVLKPGATLAALDFHRPDSAIAQQFQQLYLDRLVVPVAQQFGATAEYEYILPSLQRFPVGREQVQRAQAIGFRSVRHYPLVGGLMGVLVATKP</sequence>
<dbReference type="HAMAP" id="MF_01813">
    <property type="entry name" value="MenG_UbiE_methyltr"/>
    <property type="match status" value="1"/>
</dbReference>
<dbReference type="Proteomes" id="UP001604335">
    <property type="component" value="Unassembled WGS sequence"/>
</dbReference>
<comment type="pathway">
    <text evidence="4">Cofactor biosynthesis; phylloquinone biosynthesis.</text>
</comment>
<dbReference type="PANTHER" id="PTHR43591">
    <property type="entry name" value="METHYLTRANSFERASE"/>
    <property type="match status" value="1"/>
</dbReference>
<keyword evidence="3 4" id="KW-0949">S-adenosyl-L-methionine</keyword>
<evidence type="ECO:0000313" key="6">
    <source>
        <dbReference type="Proteomes" id="UP001604335"/>
    </source>
</evidence>
<dbReference type="GO" id="GO:0032259">
    <property type="term" value="P:methylation"/>
    <property type="evidence" value="ECO:0007669"/>
    <property type="project" value="UniProtKB-KW"/>
</dbReference>
<name>A0ABW7CHE7_9CYAN</name>
<proteinExistence type="inferred from homology"/>
<evidence type="ECO:0000256" key="2">
    <source>
        <dbReference type="ARBA" id="ARBA00022679"/>
    </source>
</evidence>
<dbReference type="PANTHER" id="PTHR43591:SF24">
    <property type="entry name" value="2-METHOXY-6-POLYPRENYL-1,4-BENZOQUINOL METHYLASE, MITOCHONDRIAL"/>
    <property type="match status" value="1"/>
</dbReference>
<comment type="catalytic activity">
    <reaction evidence="4">
        <text>demethylphylloquinol + S-adenosyl-L-methionine = phylloquinol + S-adenosyl-L-homocysteine + H(+)</text>
        <dbReference type="Rhea" id="RHEA:40551"/>
        <dbReference type="ChEBI" id="CHEBI:15378"/>
        <dbReference type="ChEBI" id="CHEBI:28433"/>
        <dbReference type="ChEBI" id="CHEBI:57856"/>
        <dbReference type="ChEBI" id="CHEBI:59789"/>
        <dbReference type="ChEBI" id="CHEBI:87844"/>
        <dbReference type="EC" id="2.1.1.329"/>
    </reaction>
</comment>
<evidence type="ECO:0000256" key="1">
    <source>
        <dbReference type="ARBA" id="ARBA00022603"/>
    </source>
</evidence>
<organism evidence="5 6">
    <name type="scientific">Limnothrix redekei LRLZ20PSL1</name>
    <dbReference type="NCBI Taxonomy" id="3112953"/>
    <lineage>
        <taxon>Bacteria</taxon>
        <taxon>Bacillati</taxon>
        <taxon>Cyanobacteriota</taxon>
        <taxon>Cyanophyceae</taxon>
        <taxon>Pseudanabaenales</taxon>
        <taxon>Pseudanabaenaceae</taxon>
        <taxon>Limnothrix</taxon>
    </lineage>
</organism>
<dbReference type="RefSeq" id="WP_393015471.1">
    <property type="nucleotide sequence ID" value="NZ_JAZAQF010000094.1"/>
</dbReference>
<protein>
    <recommendedName>
        <fullName evidence="4">2-phytyl-1,4-naphtoquinone methyltransferase</fullName>
        <ecNumber evidence="4">2.1.1.329</ecNumber>
    </recommendedName>
    <alternativeName>
        <fullName evidence="4">Demethylphylloquinone methyltransferase</fullName>
    </alternativeName>
</protein>
<evidence type="ECO:0000256" key="4">
    <source>
        <dbReference type="HAMAP-Rule" id="MF_01982"/>
    </source>
</evidence>
<dbReference type="HAMAP" id="MF_01982">
    <property type="entry name" value="MenG_phylloquinone_subfam"/>
    <property type="match status" value="1"/>
</dbReference>
<dbReference type="GO" id="GO:0043770">
    <property type="term" value="F:demethylmenaquinone methyltransferase activity"/>
    <property type="evidence" value="ECO:0007669"/>
    <property type="project" value="UniProtKB-EC"/>
</dbReference>
<dbReference type="Pfam" id="PF01209">
    <property type="entry name" value="Ubie_methyltran"/>
    <property type="match status" value="1"/>
</dbReference>
<accession>A0ABW7CHE7</accession>
<comment type="caution">
    <text evidence="5">The sequence shown here is derived from an EMBL/GenBank/DDBJ whole genome shotgun (WGS) entry which is preliminary data.</text>
</comment>
<evidence type="ECO:0000256" key="3">
    <source>
        <dbReference type="ARBA" id="ARBA00022691"/>
    </source>
</evidence>
<comment type="function">
    <text evidence="4">Methyltransferase required for the conversion of 2-phytyl-1,4-beta-naphthoquinol to phylloquinol.</text>
</comment>
<keyword evidence="2 4" id="KW-0808">Transferase</keyword>
<dbReference type="InterPro" id="IPR004033">
    <property type="entry name" value="UbiE/COQ5_MeTrFase"/>
</dbReference>
<dbReference type="NCBIfam" id="NF001244">
    <property type="entry name" value="PRK00216.1-5"/>
    <property type="match status" value="1"/>
</dbReference>
<comment type="similarity">
    <text evidence="4">Belongs to the class I-like SAM-binding methyltransferase superfamily. MenG/UbiE family.</text>
</comment>
<dbReference type="NCBIfam" id="TIGR01934">
    <property type="entry name" value="MenG_MenH_UbiE"/>
    <property type="match status" value="1"/>
</dbReference>
<dbReference type="GO" id="GO:0008425">
    <property type="term" value="F:2-methoxy-6-polyprenyl-1,4-benzoquinol methyltransferase activity"/>
    <property type="evidence" value="ECO:0007669"/>
    <property type="project" value="UniProtKB-EC"/>
</dbReference>
<keyword evidence="1 4" id="KW-0489">Methyltransferase</keyword>
<gene>
    <name evidence="5" type="primary">ubiE</name>
    <name evidence="4" type="synonym">menG</name>
    <name evidence="5" type="ORF">VPK24_17855</name>
</gene>
<dbReference type="EC" id="2.1.1.329" evidence="4"/>
<evidence type="ECO:0000313" key="5">
    <source>
        <dbReference type="EMBL" id="MFG3819515.1"/>
    </source>
</evidence>
<dbReference type="PROSITE" id="PS01183">
    <property type="entry name" value="UBIE_1"/>
    <property type="match status" value="1"/>
</dbReference>
<dbReference type="Gene3D" id="3.40.50.150">
    <property type="entry name" value="Vaccinia Virus protein VP39"/>
    <property type="match status" value="1"/>
</dbReference>